<dbReference type="AlphaFoldDB" id="A0A150G6B2"/>
<reference evidence="3" key="1">
    <citation type="journal article" date="2016" name="Nat. Commun.">
        <title>The Gonium pectorale genome demonstrates co-option of cell cycle regulation during the evolution of multicellularity.</title>
        <authorList>
            <person name="Hanschen E.R."/>
            <person name="Marriage T.N."/>
            <person name="Ferris P.J."/>
            <person name="Hamaji T."/>
            <person name="Toyoda A."/>
            <person name="Fujiyama A."/>
            <person name="Neme R."/>
            <person name="Noguchi H."/>
            <person name="Minakuchi Y."/>
            <person name="Suzuki M."/>
            <person name="Kawai-Toyooka H."/>
            <person name="Smith D.R."/>
            <person name="Sparks H."/>
            <person name="Anderson J."/>
            <person name="Bakaric R."/>
            <person name="Luria V."/>
            <person name="Karger A."/>
            <person name="Kirschner M.W."/>
            <person name="Durand P.M."/>
            <person name="Michod R.E."/>
            <person name="Nozaki H."/>
            <person name="Olson B.J."/>
        </authorList>
    </citation>
    <scope>NUCLEOTIDE SEQUENCE [LARGE SCALE GENOMIC DNA]</scope>
    <source>
        <strain evidence="3">NIES-2863</strain>
    </source>
</reference>
<dbReference type="Proteomes" id="UP000075714">
    <property type="component" value="Unassembled WGS sequence"/>
</dbReference>
<keyword evidence="1" id="KW-0812">Transmembrane</keyword>
<protein>
    <submittedName>
        <fullName evidence="2">Uncharacterized protein</fullName>
    </submittedName>
</protein>
<name>A0A150G6B2_GONPE</name>
<comment type="caution">
    <text evidence="2">The sequence shown here is derived from an EMBL/GenBank/DDBJ whole genome shotgun (WGS) entry which is preliminary data.</text>
</comment>
<accession>A0A150G6B2</accession>
<dbReference type="EMBL" id="LSYV01000062">
    <property type="protein sequence ID" value="KXZ44870.1"/>
    <property type="molecule type" value="Genomic_DNA"/>
</dbReference>
<feature type="transmembrane region" description="Helical" evidence="1">
    <location>
        <begin position="36"/>
        <end position="54"/>
    </location>
</feature>
<keyword evidence="1" id="KW-1133">Transmembrane helix</keyword>
<sequence>MFDYVFLRGDGNKGASYKPTWKPEWRLPPGVKGGRVAAQVFFWCAVSAIPVYWVSLNKESKTKQPDIYMIQKQKAREERMRWIESDDMPRH</sequence>
<gene>
    <name evidence="2" type="ORF">GPECTOR_61g823</name>
</gene>
<keyword evidence="1" id="KW-0472">Membrane</keyword>
<evidence type="ECO:0000256" key="1">
    <source>
        <dbReference type="SAM" id="Phobius"/>
    </source>
</evidence>
<keyword evidence="3" id="KW-1185">Reference proteome</keyword>
<dbReference type="OrthoDB" id="521524at2759"/>
<evidence type="ECO:0000313" key="3">
    <source>
        <dbReference type="Proteomes" id="UP000075714"/>
    </source>
</evidence>
<proteinExistence type="predicted"/>
<organism evidence="2 3">
    <name type="scientific">Gonium pectorale</name>
    <name type="common">Green alga</name>
    <dbReference type="NCBI Taxonomy" id="33097"/>
    <lineage>
        <taxon>Eukaryota</taxon>
        <taxon>Viridiplantae</taxon>
        <taxon>Chlorophyta</taxon>
        <taxon>core chlorophytes</taxon>
        <taxon>Chlorophyceae</taxon>
        <taxon>CS clade</taxon>
        <taxon>Chlamydomonadales</taxon>
        <taxon>Volvocaceae</taxon>
        <taxon>Gonium</taxon>
    </lineage>
</organism>
<evidence type="ECO:0000313" key="2">
    <source>
        <dbReference type="EMBL" id="KXZ44870.1"/>
    </source>
</evidence>